<dbReference type="PROSITE" id="PS50005">
    <property type="entry name" value="TPR"/>
    <property type="match status" value="2"/>
</dbReference>
<feature type="repeat" description="TPR" evidence="3">
    <location>
        <begin position="218"/>
        <end position="251"/>
    </location>
</feature>
<keyword evidence="7" id="KW-1185">Reference proteome</keyword>
<evidence type="ECO:0000256" key="1">
    <source>
        <dbReference type="ARBA" id="ARBA00022737"/>
    </source>
</evidence>
<keyword evidence="2 3" id="KW-0802">TPR repeat</keyword>
<protein>
    <recommendedName>
        <fullName evidence="5">Thioredoxin domain-containing protein</fullName>
    </recommendedName>
</protein>
<evidence type="ECO:0000313" key="6">
    <source>
        <dbReference type="EMBL" id="KAG6756393.1"/>
    </source>
</evidence>
<sequence>MMSHSPKPSIGGGNLDLNSLTDQLRDSLSSFEANKPDFRELDLGSPVSPLRTRGGLITTATANATTTTTTTSSSSSSSGSASGAQNPLHKPNNSNHSGELSNSSESSPTAGAKKAQPGHSRSDSLTYSGQITSQSAVNSPVTGNVLPTGNICPSGRILKTGMGMANRSAKADVLGSGTANYGHGSIMRGGGSAKCANLDVVNSASRNAWSVRPGIVDPEEVKRTGNEMYKKGCFGEALGLYDKAIALAPGNAAYRSNRAAALMGLGRVVEAVKECEEAVRLDPNYWRAHQRLGVLLIRLGLVESARKRLCFPGQHPDPVELQKLQLVEKHLSKCSDARKVNDWNGTLREAEASIAAGADYCPQLFMCIAEALLKLHQLEDAESCLLKVPKLEPYANFSQTRFFGMLSEAYPFLVQAQIEMALGRFENAVAAAEKAGQIDSRNVEVAVLLKNVRLVARARTRGNDLFKSERFTEACSAYGEGLRLDPANSVLYCNRAACWFKLGSWERSIDDCNQALRIQPNYTKALLRRAASNSKLERWADAVRDYEVLRRELPDDNGVAESLFHAQVALKKSRGEEVYNMKFGGEVEEVLGFEQFRAAISLPGKSSLPCVSVVHFKSSSNVHCKQISPFVDTLCGRYPSINFLKVDVEEHPAIANAEDVRIVPTFKIYKNGNRVKEIVRPNQPVLESPIPFQMKRKQRERYVIITRLLMLPECGGTEDMMRRVLSHSHVSIAALLSPKKVQKAPMGSVLTYVCSHGGDGTVLGGPWSAGGHV</sequence>
<dbReference type="Pfam" id="PF00515">
    <property type="entry name" value="TPR_1"/>
    <property type="match status" value="1"/>
</dbReference>
<organism evidence="6 7">
    <name type="scientific">Populus tomentosa</name>
    <name type="common">Chinese white poplar</name>
    <dbReference type="NCBI Taxonomy" id="118781"/>
    <lineage>
        <taxon>Eukaryota</taxon>
        <taxon>Viridiplantae</taxon>
        <taxon>Streptophyta</taxon>
        <taxon>Embryophyta</taxon>
        <taxon>Tracheophyta</taxon>
        <taxon>Spermatophyta</taxon>
        <taxon>Magnoliopsida</taxon>
        <taxon>eudicotyledons</taxon>
        <taxon>Gunneridae</taxon>
        <taxon>Pentapetalae</taxon>
        <taxon>rosids</taxon>
        <taxon>fabids</taxon>
        <taxon>Malpighiales</taxon>
        <taxon>Salicaceae</taxon>
        <taxon>Saliceae</taxon>
        <taxon>Populus</taxon>
    </lineage>
</organism>
<comment type="caution">
    <text evidence="6">The sequence shown here is derived from an EMBL/GenBank/DDBJ whole genome shotgun (WGS) entry which is preliminary data.</text>
</comment>
<reference evidence="6" key="1">
    <citation type="journal article" date="2020" name="bioRxiv">
        <title>Hybrid origin of Populus tomentosa Carr. identified through genome sequencing and phylogenomic analysis.</title>
        <authorList>
            <person name="An X."/>
            <person name="Gao K."/>
            <person name="Chen Z."/>
            <person name="Li J."/>
            <person name="Yang X."/>
            <person name="Yang X."/>
            <person name="Zhou J."/>
            <person name="Guo T."/>
            <person name="Zhao T."/>
            <person name="Huang S."/>
            <person name="Miao D."/>
            <person name="Khan W.U."/>
            <person name="Rao P."/>
            <person name="Ye M."/>
            <person name="Lei B."/>
            <person name="Liao W."/>
            <person name="Wang J."/>
            <person name="Ji L."/>
            <person name="Li Y."/>
            <person name="Guo B."/>
            <person name="Mustafa N.S."/>
            <person name="Li S."/>
            <person name="Yun Q."/>
            <person name="Keller S.R."/>
            <person name="Mao J."/>
            <person name="Zhang R."/>
            <person name="Strauss S.H."/>
        </authorList>
    </citation>
    <scope>NUCLEOTIDE SEQUENCE</scope>
    <source>
        <strain evidence="6">GM15</strain>
        <tissue evidence="6">Leaf</tissue>
    </source>
</reference>
<feature type="repeat" description="TPR" evidence="3">
    <location>
        <begin position="489"/>
        <end position="522"/>
    </location>
</feature>
<gene>
    <name evidence="6" type="ORF">POTOM_039821</name>
</gene>
<dbReference type="PANTHER" id="PTHR46050:SF3">
    <property type="entry name" value="TPR REPEAT-CONTAINING THIOREDOXIN TTL1"/>
    <property type="match status" value="1"/>
</dbReference>
<dbReference type="EMBL" id="JAAWWB010000021">
    <property type="protein sequence ID" value="KAG6756393.1"/>
    <property type="molecule type" value="Genomic_DNA"/>
</dbReference>
<dbReference type="InterPro" id="IPR013766">
    <property type="entry name" value="Thioredoxin_domain"/>
</dbReference>
<keyword evidence="1" id="KW-0677">Repeat</keyword>
<dbReference type="FunFam" id="3.40.30.10:FF:000211">
    <property type="entry name" value="TPR repeat-containing thioredoxin TTL4"/>
    <property type="match status" value="1"/>
</dbReference>
<evidence type="ECO:0000256" key="2">
    <source>
        <dbReference type="ARBA" id="ARBA00022803"/>
    </source>
</evidence>
<feature type="compositionally biased region" description="Polar residues" evidence="4">
    <location>
        <begin position="16"/>
        <end position="32"/>
    </location>
</feature>
<name>A0A8X7YXK7_POPTO</name>
<evidence type="ECO:0000256" key="4">
    <source>
        <dbReference type="SAM" id="MobiDB-lite"/>
    </source>
</evidence>
<dbReference type="OrthoDB" id="2121326at2759"/>
<dbReference type="Pfam" id="PF13432">
    <property type="entry name" value="TPR_16"/>
    <property type="match status" value="1"/>
</dbReference>
<dbReference type="InterPro" id="IPR044534">
    <property type="entry name" value="TTL1-4"/>
</dbReference>
<dbReference type="AlphaFoldDB" id="A0A8X7YXK7"/>
<proteinExistence type="predicted"/>
<dbReference type="GO" id="GO:0005737">
    <property type="term" value="C:cytoplasm"/>
    <property type="evidence" value="ECO:0007669"/>
    <property type="project" value="TreeGrafter"/>
</dbReference>
<dbReference type="SMART" id="SM00028">
    <property type="entry name" value="TPR"/>
    <property type="match status" value="7"/>
</dbReference>
<dbReference type="Pfam" id="PF00085">
    <property type="entry name" value="Thioredoxin"/>
    <property type="match status" value="1"/>
</dbReference>
<evidence type="ECO:0000256" key="3">
    <source>
        <dbReference type="PROSITE-ProRule" id="PRU00339"/>
    </source>
</evidence>
<dbReference type="InterPro" id="IPR019734">
    <property type="entry name" value="TPR_rpt"/>
</dbReference>
<evidence type="ECO:0000259" key="5">
    <source>
        <dbReference type="Pfam" id="PF00085"/>
    </source>
</evidence>
<evidence type="ECO:0000313" key="7">
    <source>
        <dbReference type="Proteomes" id="UP000886885"/>
    </source>
</evidence>
<accession>A0A8X7YXK7</accession>
<dbReference type="PANTHER" id="PTHR46050">
    <property type="entry name" value="TPR REPEAT-CONTAINING THIOREDOXIN"/>
    <property type="match status" value="1"/>
</dbReference>
<feature type="region of interest" description="Disordered" evidence="4">
    <location>
        <begin position="1"/>
        <end position="127"/>
    </location>
</feature>
<feature type="domain" description="Thioredoxin" evidence="5">
    <location>
        <begin position="613"/>
        <end position="682"/>
    </location>
</feature>
<dbReference type="Proteomes" id="UP000886885">
    <property type="component" value="Chromosome 11A"/>
</dbReference>
<feature type="compositionally biased region" description="Low complexity" evidence="4">
    <location>
        <begin position="92"/>
        <end position="107"/>
    </location>
</feature>
<dbReference type="CDD" id="cd02947">
    <property type="entry name" value="TRX_family"/>
    <property type="match status" value="1"/>
</dbReference>
<feature type="compositionally biased region" description="Low complexity" evidence="4">
    <location>
        <begin position="58"/>
        <end position="84"/>
    </location>
</feature>